<keyword evidence="5" id="KW-0862">Zinc</keyword>
<dbReference type="Gene3D" id="3.40.630.10">
    <property type="entry name" value="Zn peptidases"/>
    <property type="match status" value="1"/>
</dbReference>
<keyword evidence="2" id="KW-0645">Protease</keyword>
<dbReference type="SUPFAM" id="SSF55031">
    <property type="entry name" value="Bacterial exopeptidase dimerisation domain"/>
    <property type="match status" value="1"/>
</dbReference>
<evidence type="ECO:0000256" key="3">
    <source>
        <dbReference type="ARBA" id="ARBA00022723"/>
    </source>
</evidence>
<dbReference type="GO" id="GO:0046872">
    <property type="term" value="F:metal ion binding"/>
    <property type="evidence" value="ECO:0007669"/>
    <property type="project" value="UniProtKB-KW"/>
</dbReference>
<dbReference type="PANTHER" id="PTHR42994:SF2">
    <property type="entry name" value="PEPTIDASE"/>
    <property type="match status" value="1"/>
</dbReference>
<keyword evidence="6" id="KW-0482">Metalloprotease</keyword>
<evidence type="ECO:0000313" key="9">
    <source>
        <dbReference type="Proteomes" id="UP000183995"/>
    </source>
</evidence>
<evidence type="ECO:0000259" key="7">
    <source>
        <dbReference type="Pfam" id="PF07687"/>
    </source>
</evidence>
<gene>
    <name evidence="8" type="ORF">SAMN02745823_03491</name>
</gene>
<protein>
    <submittedName>
        <fullName evidence="8">Peptidase T-like protein</fullName>
    </submittedName>
</protein>
<dbReference type="OrthoDB" id="9773892at2"/>
<dbReference type="InterPro" id="IPR011650">
    <property type="entry name" value="Peptidase_M20_dimer"/>
</dbReference>
<evidence type="ECO:0000256" key="2">
    <source>
        <dbReference type="ARBA" id="ARBA00022670"/>
    </source>
</evidence>
<dbReference type="InterPro" id="IPR001261">
    <property type="entry name" value="ArgE/DapE_CS"/>
</dbReference>
<reference evidence="8 9" key="1">
    <citation type="submission" date="2016-11" db="EMBL/GenBank/DDBJ databases">
        <authorList>
            <person name="Jaros S."/>
            <person name="Januszkiewicz K."/>
            <person name="Wedrychowicz H."/>
        </authorList>
    </citation>
    <scope>NUCLEOTIDE SEQUENCE [LARGE SCALE GENOMIC DNA]</scope>
    <source>
        <strain evidence="8 9">DSM 10068</strain>
    </source>
</reference>
<dbReference type="Proteomes" id="UP000183995">
    <property type="component" value="Unassembled WGS sequence"/>
</dbReference>
<feature type="domain" description="Peptidase M20 dimerisation" evidence="7">
    <location>
        <begin position="179"/>
        <end position="270"/>
    </location>
</feature>
<dbReference type="AlphaFoldDB" id="A0A1M5ZBK7"/>
<keyword evidence="4" id="KW-0378">Hydrolase</keyword>
<dbReference type="EMBL" id="FQXV01000016">
    <property type="protein sequence ID" value="SHI21572.1"/>
    <property type="molecule type" value="Genomic_DNA"/>
</dbReference>
<organism evidence="8 9">
    <name type="scientific">Sporobacter termitidis DSM 10068</name>
    <dbReference type="NCBI Taxonomy" id="1123282"/>
    <lineage>
        <taxon>Bacteria</taxon>
        <taxon>Bacillati</taxon>
        <taxon>Bacillota</taxon>
        <taxon>Clostridia</taxon>
        <taxon>Eubacteriales</taxon>
        <taxon>Oscillospiraceae</taxon>
        <taxon>Sporobacter</taxon>
    </lineage>
</organism>
<sequence>MGTNQVRIIDEFTKLVAIDSPSYGERQLGDYVKNRLQALGLLVIEDGTGDTIGGSCGNIYGFLKGDQDKKPLLFCAHMDTVEPSRGKEAVLGADGVIRSGGKTVLGADDMSGVAAILEALTVIKEKNLPHRPVEVLFTVAEEVYTKGSGAFDFAKVMAEEAYVLDLSGPVGTAAYAAPSILSFTITIHGKASHAGFAPQKGIHAISAAADAIAMLPMGRLDEETSLNIGTITGGLGTNIIPDKCVVRGEVRSLNHEKAKKQAELVRKQFELSASAIRATVDFQLETASVAYETPVDHPVVKRFESACNALQLPVSLVRTFGGSDQNVIAQQGIRGIVLANAMNRVHALDEYTTVEELLRAADLTLALMTSEE</sequence>
<keyword evidence="9" id="KW-1185">Reference proteome</keyword>
<dbReference type="PANTHER" id="PTHR42994">
    <property type="entry name" value="PEPTIDASE T"/>
    <property type="match status" value="1"/>
</dbReference>
<dbReference type="STRING" id="1123282.SAMN02745823_03491"/>
<evidence type="ECO:0000256" key="6">
    <source>
        <dbReference type="ARBA" id="ARBA00023049"/>
    </source>
</evidence>
<dbReference type="NCBIfam" id="TIGR01883">
    <property type="entry name" value="PepT-like"/>
    <property type="match status" value="1"/>
</dbReference>
<dbReference type="Pfam" id="PF07687">
    <property type="entry name" value="M20_dimer"/>
    <property type="match status" value="1"/>
</dbReference>
<comment type="cofactor">
    <cofactor evidence="1">
        <name>Zn(2+)</name>
        <dbReference type="ChEBI" id="CHEBI:29105"/>
    </cofactor>
</comment>
<dbReference type="GO" id="GO:0006508">
    <property type="term" value="P:proteolysis"/>
    <property type="evidence" value="ECO:0007669"/>
    <property type="project" value="UniProtKB-KW"/>
</dbReference>
<proteinExistence type="predicted"/>
<evidence type="ECO:0000313" key="8">
    <source>
        <dbReference type="EMBL" id="SHI21572.1"/>
    </source>
</evidence>
<dbReference type="Pfam" id="PF01546">
    <property type="entry name" value="Peptidase_M20"/>
    <property type="match status" value="1"/>
</dbReference>
<dbReference type="Gene3D" id="3.30.70.360">
    <property type="match status" value="1"/>
</dbReference>
<dbReference type="InterPro" id="IPR010162">
    <property type="entry name" value="PepT-like"/>
</dbReference>
<dbReference type="InterPro" id="IPR036264">
    <property type="entry name" value="Bact_exopeptidase_dim_dom"/>
</dbReference>
<dbReference type="InterPro" id="IPR002933">
    <property type="entry name" value="Peptidase_M20"/>
</dbReference>
<keyword evidence="3" id="KW-0479">Metal-binding</keyword>
<dbReference type="PROSITE" id="PS00758">
    <property type="entry name" value="ARGE_DAPE_CPG2_1"/>
    <property type="match status" value="1"/>
</dbReference>
<evidence type="ECO:0000256" key="1">
    <source>
        <dbReference type="ARBA" id="ARBA00001947"/>
    </source>
</evidence>
<dbReference type="SUPFAM" id="SSF53187">
    <property type="entry name" value="Zn-dependent exopeptidases"/>
    <property type="match status" value="1"/>
</dbReference>
<accession>A0A1M5ZBK7</accession>
<dbReference type="RefSeq" id="WP_073082050.1">
    <property type="nucleotide sequence ID" value="NZ_FQXV01000016.1"/>
</dbReference>
<name>A0A1M5ZBK7_9FIRM</name>
<dbReference type="GO" id="GO:0008237">
    <property type="term" value="F:metallopeptidase activity"/>
    <property type="evidence" value="ECO:0007669"/>
    <property type="project" value="UniProtKB-KW"/>
</dbReference>
<evidence type="ECO:0000256" key="4">
    <source>
        <dbReference type="ARBA" id="ARBA00022801"/>
    </source>
</evidence>
<evidence type="ECO:0000256" key="5">
    <source>
        <dbReference type="ARBA" id="ARBA00022833"/>
    </source>
</evidence>